<accession>A0A2P2MM04</accession>
<dbReference type="EMBL" id="GGEC01050753">
    <property type="protein sequence ID" value="MBX31237.1"/>
    <property type="molecule type" value="Transcribed_RNA"/>
</dbReference>
<proteinExistence type="predicted"/>
<protein>
    <submittedName>
        <fullName evidence="1">Uncharacterized protein</fullName>
    </submittedName>
</protein>
<evidence type="ECO:0000313" key="1">
    <source>
        <dbReference type="EMBL" id="MBX31237.1"/>
    </source>
</evidence>
<sequence>MCSRRAYKWKKVK</sequence>
<name>A0A2P2MM04_RHIMU</name>
<reference evidence="1" key="1">
    <citation type="submission" date="2018-02" db="EMBL/GenBank/DDBJ databases">
        <title>Rhizophora mucronata_Transcriptome.</title>
        <authorList>
            <person name="Meera S.P."/>
            <person name="Sreeshan A."/>
            <person name="Augustine A."/>
        </authorList>
    </citation>
    <scope>NUCLEOTIDE SEQUENCE</scope>
    <source>
        <tissue evidence="1">Leaf</tissue>
    </source>
</reference>
<organism evidence="1">
    <name type="scientific">Rhizophora mucronata</name>
    <name type="common">Asiatic mangrove</name>
    <dbReference type="NCBI Taxonomy" id="61149"/>
    <lineage>
        <taxon>Eukaryota</taxon>
        <taxon>Viridiplantae</taxon>
        <taxon>Streptophyta</taxon>
        <taxon>Embryophyta</taxon>
        <taxon>Tracheophyta</taxon>
        <taxon>Spermatophyta</taxon>
        <taxon>Magnoliopsida</taxon>
        <taxon>eudicotyledons</taxon>
        <taxon>Gunneridae</taxon>
        <taxon>Pentapetalae</taxon>
        <taxon>rosids</taxon>
        <taxon>fabids</taxon>
        <taxon>Malpighiales</taxon>
        <taxon>Rhizophoraceae</taxon>
        <taxon>Rhizophora</taxon>
    </lineage>
</organism>